<dbReference type="RefSeq" id="WP_216839562.1">
    <property type="nucleotide sequence ID" value="NZ_JAFNJS010000009.1"/>
</dbReference>
<dbReference type="PANTHER" id="PTHR46230:SF7">
    <property type="entry name" value="BOLA-LIKE PROTEIN 1"/>
    <property type="match status" value="1"/>
</dbReference>
<accession>A0ABV7C324</accession>
<dbReference type="InterPro" id="IPR002634">
    <property type="entry name" value="BolA"/>
</dbReference>
<name>A0ABV7C324_9PROT</name>
<evidence type="ECO:0000256" key="1">
    <source>
        <dbReference type="RuleBase" id="RU003860"/>
    </source>
</evidence>
<organism evidence="2 3">
    <name type="scientific">Falsiroseomonas tokyonensis</name>
    <dbReference type="NCBI Taxonomy" id="430521"/>
    <lineage>
        <taxon>Bacteria</taxon>
        <taxon>Pseudomonadati</taxon>
        <taxon>Pseudomonadota</taxon>
        <taxon>Alphaproteobacteria</taxon>
        <taxon>Acetobacterales</taxon>
        <taxon>Roseomonadaceae</taxon>
        <taxon>Falsiroseomonas</taxon>
    </lineage>
</organism>
<dbReference type="Pfam" id="PF01722">
    <property type="entry name" value="BolA"/>
    <property type="match status" value="1"/>
</dbReference>
<keyword evidence="3" id="KW-1185">Reference proteome</keyword>
<comment type="caution">
    <text evidence="2">The sequence shown here is derived from an EMBL/GenBank/DDBJ whole genome shotgun (WGS) entry which is preliminary data.</text>
</comment>
<evidence type="ECO:0000313" key="2">
    <source>
        <dbReference type="EMBL" id="MFC3003123.1"/>
    </source>
</evidence>
<dbReference type="PANTHER" id="PTHR46230">
    <property type="match status" value="1"/>
</dbReference>
<reference evidence="3" key="1">
    <citation type="journal article" date="2019" name="Int. J. Syst. Evol. Microbiol.">
        <title>The Global Catalogue of Microorganisms (GCM) 10K type strain sequencing project: providing services to taxonomists for standard genome sequencing and annotation.</title>
        <authorList>
            <consortium name="The Broad Institute Genomics Platform"/>
            <consortium name="The Broad Institute Genome Sequencing Center for Infectious Disease"/>
            <person name="Wu L."/>
            <person name="Ma J."/>
        </authorList>
    </citation>
    <scope>NUCLEOTIDE SEQUENCE [LARGE SCALE GENOMIC DNA]</scope>
    <source>
        <strain evidence="3">CGMCC 1.16855</strain>
    </source>
</reference>
<proteinExistence type="inferred from homology"/>
<dbReference type="Proteomes" id="UP001595420">
    <property type="component" value="Unassembled WGS sequence"/>
</dbReference>
<dbReference type="EMBL" id="JBHRSB010000009">
    <property type="protein sequence ID" value="MFC3003123.1"/>
    <property type="molecule type" value="Genomic_DNA"/>
</dbReference>
<dbReference type="PIRSF" id="PIRSF003113">
    <property type="entry name" value="BolA"/>
    <property type="match status" value="1"/>
</dbReference>
<sequence>MTDRAQRIATCLQRAFAEAEVAVQDDSAQHAGHSGARPGGETHYSVRVISPAFAGLSRVARSRAAHEAVAAEFETGLHALSLRLLTPEEAAKAG</sequence>
<evidence type="ECO:0000313" key="3">
    <source>
        <dbReference type="Proteomes" id="UP001595420"/>
    </source>
</evidence>
<gene>
    <name evidence="2" type="ORF">ACFOD3_24730</name>
</gene>
<protein>
    <submittedName>
        <fullName evidence="2">BolA family protein</fullName>
    </submittedName>
</protein>
<comment type="similarity">
    <text evidence="1">Belongs to the BolA/IbaG family.</text>
</comment>